<dbReference type="OrthoDB" id="6435476at2759"/>
<evidence type="ECO:0000259" key="3">
    <source>
        <dbReference type="PROSITE" id="PS50850"/>
    </source>
</evidence>
<sequence>MKTSQRRDIKETPMDSGYSWIVLIASSGIYMLLGGTAKAYSVLYTEFLLYYGSGSGQTAWIGSVNSLLFFAMGPIGNRLSEVFTFRKVVLFGGLLHGIGVFASAFMPFMELHYLTIGLINGVGGGLAFSPANTIVSFYFEKRRALASGIMISTGGLGSFLFPIAYRFLIDMYGIQGALMIIGGFLLNTCVFAMLLKQPSQIVQKFKKANNGDIDNIKTNTDGVVQKTAEIDKESEENTLLQYNERQLEMKGDSKNKKLNRPTLSLSSLFNFSLFRNPKFAMYAIAYTANTFAYIGVFTALPAHIIALGHGKGKVVMALSITGAMEIISKLFFGWIVDLKIIGVKKLLLLTFVVSAISTMVIPFFKDFTAVAVYAGMVGVFPGSYFTLMAVVLLQCIPLTDLTSGFGLMMLCLSFGAVLCQPIAGWIEDATGTWDASFRFLGGMTCLATVVVLLEPLFVKHWFLRVKPTEDVNTKHQEMTSDLKESGTLDRRYSLEVVSQTEKDYNTVL</sequence>
<dbReference type="PROSITE" id="PS50850">
    <property type="entry name" value="MFS"/>
    <property type="match status" value="1"/>
</dbReference>
<feature type="domain" description="Major facilitator superfamily (MFS) profile" evidence="3">
    <location>
        <begin position="21"/>
        <end position="459"/>
    </location>
</feature>
<reference evidence="4 5" key="1">
    <citation type="journal article" date="2017" name="Nat. Ecol. Evol.">
        <title>Scallop genome provides insights into evolution of bilaterian karyotype and development.</title>
        <authorList>
            <person name="Wang S."/>
            <person name="Zhang J."/>
            <person name="Jiao W."/>
            <person name="Li J."/>
            <person name="Xun X."/>
            <person name="Sun Y."/>
            <person name="Guo X."/>
            <person name="Huan P."/>
            <person name="Dong B."/>
            <person name="Zhang L."/>
            <person name="Hu X."/>
            <person name="Sun X."/>
            <person name="Wang J."/>
            <person name="Zhao C."/>
            <person name="Wang Y."/>
            <person name="Wang D."/>
            <person name="Huang X."/>
            <person name="Wang R."/>
            <person name="Lv J."/>
            <person name="Li Y."/>
            <person name="Zhang Z."/>
            <person name="Liu B."/>
            <person name="Lu W."/>
            <person name="Hui Y."/>
            <person name="Liang J."/>
            <person name="Zhou Z."/>
            <person name="Hou R."/>
            <person name="Li X."/>
            <person name="Liu Y."/>
            <person name="Li H."/>
            <person name="Ning X."/>
            <person name="Lin Y."/>
            <person name="Zhao L."/>
            <person name="Xing Q."/>
            <person name="Dou J."/>
            <person name="Li Y."/>
            <person name="Mao J."/>
            <person name="Guo H."/>
            <person name="Dou H."/>
            <person name="Li T."/>
            <person name="Mu C."/>
            <person name="Jiang W."/>
            <person name="Fu Q."/>
            <person name="Fu X."/>
            <person name="Miao Y."/>
            <person name="Liu J."/>
            <person name="Yu Q."/>
            <person name="Li R."/>
            <person name="Liao H."/>
            <person name="Li X."/>
            <person name="Kong Y."/>
            <person name="Jiang Z."/>
            <person name="Chourrout D."/>
            <person name="Li R."/>
            <person name="Bao Z."/>
        </authorList>
    </citation>
    <scope>NUCLEOTIDE SEQUENCE [LARGE SCALE GENOMIC DNA]</scope>
    <source>
        <strain evidence="4 5">PY_sf001</strain>
    </source>
</reference>
<dbReference type="Proteomes" id="UP000242188">
    <property type="component" value="Unassembled WGS sequence"/>
</dbReference>
<organism evidence="4 5">
    <name type="scientific">Mizuhopecten yessoensis</name>
    <name type="common">Japanese scallop</name>
    <name type="synonym">Patinopecten yessoensis</name>
    <dbReference type="NCBI Taxonomy" id="6573"/>
    <lineage>
        <taxon>Eukaryota</taxon>
        <taxon>Metazoa</taxon>
        <taxon>Spiralia</taxon>
        <taxon>Lophotrochozoa</taxon>
        <taxon>Mollusca</taxon>
        <taxon>Bivalvia</taxon>
        <taxon>Autobranchia</taxon>
        <taxon>Pteriomorphia</taxon>
        <taxon>Pectinida</taxon>
        <taxon>Pectinoidea</taxon>
        <taxon>Pectinidae</taxon>
        <taxon>Mizuhopecten</taxon>
    </lineage>
</organism>
<dbReference type="SUPFAM" id="SSF103473">
    <property type="entry name" value="MFS general substrate transporter"/>
    <property type="match status" value="1"/>
</dbReference>
<dbReference type="InterPro" id="IPR011701">
    <property type="entry name" value="MFS"/>
</dbReference>
<feature type="transmembrane region" description="Helical" evidence="2">
    <location>
        <begin position="88"/>
        <end position="108"/>
    </location>
</feature>
<feature type="transmembrane region" description="Helical" evidence="2">
    <location>
        <begin position="314"/>
        <end position="334"/>
    </location>
</feature>
<accession>A0A210QQM0</accession>
<dbReference type="InterPro" id="IPR020846">
    <property type="entry name" value="MFS_dom"/>
</dbReference>
<evidence type="ECO:0000313" key="5">
    <source>
        <dbReference type="Proteomes" id="UP000242188"/>
    </source>
</evidence>
<protein>
    <submittedName>
        <fullName evidence="4">Monocarboxylate transporter 12</fullName>
    </submittedName>
</protein>
<keyword evidence="5" id="KW-1185">Reference proteome</keyword>
<keyword evidence="2" id="KW-0472">Membrane</keyword>
<feature type="transmembrane region" description="Helical" evidence="2">
    <location>
        <begin position="370"/>
        <end position="393"/>
    </location>
</feature>
<dbReference type="PANTHER" id="PTHR11360:SF284">
    <property type="entry name" value="EG:103B4.3 PROTEIN-RELATED"/>
    <property type="match status" value="1"/>
</dbReference>
<feature type="transmembrane region" description="Helical" evidence="2">
    <location>
        <begin position="438"/>
        <end position="458"/>
    </location>
</feature>
<dbReference type="Gene3D" id="1.20.1250.20">
    <property type="entry name" value="MFS general substrate transporter like domains"/>
    <property type="match status" value="2"/>
</dbReference>
<dbReference type="PANTHER" id="PTHR11360">
    <property type="entry name" value="MONOCARBOXYLATE TRANSPORTER"/>
    <property type="match status" value="1"/>
</dbReference>
<dbReference type="GO" id="GO:0008028">
    <property type="term" value="F:monocarboxylic acid transmembrane transporter activity"/>
    <property type="evidence" value="ECO:0007669"/>
    <property type="project" value="TreeGrafter"/>
</dbReference>
<comment type="caution">
    <text evidence="4">The sequence shown here is derived from an EMBL/GenBank/DDBJ whole genome shotgun (WGS) entry which is preliminary data.</text>
</comment>
<feature type="transmembrane region" description="Helical" evidence="2">
    <location>
        <begin position="114"/>
        <end position="138"/>
    </location>
</feature>
<comment type="subcellular location">
    <subcellularLocation>
        <location evidence="1">Membrane</location>
        <topology evidence="1">Multi-pass membrane protein</topology>
    </subcellularLocation>
</comment>
<feature type="transmembrane region" description="Helical" evidence="2">
    <location>
        <begin position="20"/>
        <end position="37"/>
    </location>
</feature>
<evidence type="ECO:0000256" key="1">
    <source>
        <dbReference type="ARBA" id="ARBA00004141"/>
    </source>
</evidence>
<feature type="transmembrane region" description="Helical" evidence="2">
    <location>
        <begin position="174"/>
        <end position="195"/>
    </location>
</feature>
<keyword evidence="2" id="KW-0812">Transmembrane</keyword>
<evidence type="ECO:0000256" key="2">
    <source>
        <dbReference type="SAM" id="Phobius"/>
    </source>
</evidence>
<name>A0A210QQM0_MIZYE</name>
<dbReference type="CDD" id="cd17352">
    <property type="entry name" value="MFS_MCT_SLC16"/>
    <property type="match status" value="1"/>
</dbReference>
<keyword evidence="2" id="KW-1133">Transmembrane helix</keyword>
<feature type="transmembrane region" description="Helical" evidence="2">
    <location>
        <begin position="145"/>
        <end position="168"/>
    </location>
</feature>
<feature type="transmembrane region" description="Helical" evidence="2">
    <location>
        <begin position="279"/>
        <end position="302"/>
    </location>
</feature>
<dbReference type="EMBL" id="NEDP02002403">
    <property type="protein sequence ID" value="OWF51009.1"/>
    <property type="molecule type" value="Genomic_DNA"/>
</dbReference>
<dbReference type="InterPro" id="IPR036259">
    <property type="entry name" value="MFS_trans_sf"/>
</dbReference>
<feature type="transmembrane region" description="Helical" evidence="2">
    <location>
        <begin position="57"/>
        <end position="76"/>
    </location>
</feature>
<proteinExistence type="predicted"/>
<feature type="transmembrane region" description="Helical" evidence="2">
    <location>
        <begin position="405"/>
        <end position="426"/>
    </location>
</feature>
<dbReference type="AlphaFoldDB" id="A0A210QQM0"/>
<dbReference type="InterPro" id="IPR050327">
    <property type="entry name" value="Proton-linked_MCT"/>
</dbReference>
<evidence type="ECO:0000313" key="4">
    <source>
        <dbReference type="EMBL" id="OWF51009.1"/>
    </source>
</evidence>
<feature type="transmembrane region" description="Helical" evidence="2">
    <location>
        <begin position="346"/>
        <end position="364"/>
    </location>
</feature>
<dbReference type="GO" id="GO:0016020">
    <property type="term" value="C:membrane"/>
    <property type="evidence" value="ECO:0007669"/>
    <property type="project" value="UniProtKB-SubCell"/>
</dbReference>
<dbReference type="Pfam" id="PF07690">
    <property type="entry name" value="MFS_1"/>
    <property type="match status" value="1"/>
</dbReference>
<gene>
    <name evidence="4" type="ORF">KP79_PYT19608</name>
</gene>